<keyword evidence="5" id="KW-1185">Reference proteome</keyword>
<feature type="domain" description="Glycosyl transferase family 1" evidence="1">
    <location>
        <begin position="366"/>
        <end position="514"/>
    </location>
</feature>
<dbReference type="Pfam" id="PF13579">
    <property type="entry name" value="Glyco_trans_4_4"/>
    <property type="match status" value="1"/>
</dbReference>
<dbReference type="EMBL" id="CP036318">
    <property type="protein sequence ID" value="QDV59331.1"/>
    <property type="molecule type" value="Genomic_DNA"/>
</dbReference>
<dbReference type="GO" id="GO:0006313">
    <property type="term" value="P:DNA transposition"/>
    <property type="evidence" value="ECO:0007669"/>
    <property type="project" value="InterPro"/>
</dbReference>
<evidence type="ECO:0000313" key="4">
    <source>
        <dbReference type="EMBL" id="QDV59331.1"/>
    </source>
</evidence>
<dbReference type="Gene3D" id="3.40.50.2000">
    <property type="entry name" value="Glycogen Phosphorylase B"/>
    <property type="match status" value="2"/>
</dbReference>
<reference evidence="4 5" key="1">
    <citation type="submission" date="2019-02" db="EMBL/GenBank/DDBJ databases">
        <title>Deep-cultivation of Planctomycetes and their phenomic and genomic characterization uncovers novel biology.</title>
        <authorList>
            <person name="Wiegand S."/>
            <person name="Jogler M."/>
            <person name="Boedeker C."/>
            <person name="Pinto D."/>
            <person name="Vollmers J."/>
            <person name="Rivas-Marin E."/>
            <person name="Kohn T."/>
            <person name="Peeters S.H."/>
            <person name="Heuer A."/>
            <person name="Rast P."/>
            <person name="Oberbeckmann S."/>
            <person name="Bunk B."/>
            <person name="Jeske O."/>
            <person name="Meyerdierks A."/>
            <person name="Storesund J.E."/>
            <person name="Kallscheuer N."/>
            <person name="Luecker S."/>
            <person name="Lage O.M."/>
            <person name="Pohl T."/>
            <person name="Merkel B.J."/>
            <person name="Hornburger P."/>
            <person name="Mueller R.-W."/>
            <person name="Bruemmer F."/>
            <person name="Labrenz M."/>
            <person name="Spormann A.M."/>
            <person name="Op den Camp H."/>
            <person name="Overmann J."/>
            <person name="Amann R."/>
            <person name="Jetten M.S.M."/>
            <person name="Mascher T."/>
            <person name="Medema M.H."/>
            <person name="Devos D.P."/>
            <person name="Kaster A.-K."/>
            <person name="Ovreas L."/>
            <person name="Rohde M."/>
            <person name="Galperin M.Y."/>
            <person name="Jogler C."/>
        </authorList>
    </citation>
    <scope>NUCLEOTIDE SEQUENCE [LARGE SCALE GENOMIC DNA]</scope>
    <source>
        <strain evidence="4 5">Mal33</strain>
    </source>
</reference>
<dbReference type="AlphaFoldDB" id="A0A518J1X5"/>
<dbReference type="Proteomes" id="UP000316770">
    <property type="component" value="Chromosome"/>
</dbReference>
<protein>
    <submittedName>
        <fullName evidence="4">GDP-mannose:cellobiosyl-diphosphopolyprenol alpha-mannosyltransferase</fullName>
        <ecNumber evidence="4">2.4.1.252</ecNumber>
    </submittedName>
</protein>
<dbReference type="InterPro" id="IPR028098">
    <property type="entry name" value="Glyco_trans_4-like_N"/>
</dbReference>
<evidence type="ECO:0000259" key="2">
    <source>
        <dbReference type="Pfam" id="PF01609"/>
    </source>
</evidence>
<name>A0A518J1X5_9BACT</name>
<accession>A0A518J1X5</accession>
<feature type="domain" description="Transposase IS4-like" evidence="2">
    <location>
        <begin position="4"/>
        <end position="139"/>
    </location>
</feature>
<dbReference type="PANTHER" id="PTHR12526">
    <property type="entry name" value="GLYCOSYLTRANSFERASE"/>
    <property type="match status" value="1"/>
</dbReference>
<keyword evidence="4" id="KW-0808">Transferase</keyword>
<dbReference type="EC" id="2.4.1.252" evidence="4"/>
<evidence type="ECO:0000313" key="5">
    <source>
        <dbReference type="Proteomes" id="UP000316770"/>
    </source>
</evidence>
<sequence length="548" mass="61185">MASGHSRGGYSSKVHVLCDGEGTLFGIMATGGQRHESTELENLIASCELSLHRYDSRPEVVTGDKGYSRNAIRQLIRYRQTKPVIGSKANESRDANFDREAYRRRNIIERLIGWLKESRRVATRYDKLACSHLAFVRLAATRRVLKPLQINSAQPVFYGFGRRVQSPLFDRRAPEYLSSLRIGMSSVKLLLCSASFAPSYGGPARSVSGLADALQRSGCEIAIWAPDNSALQNSFLTDNSPVQTLGGSLETALSEVGELDLIHDSGIWMPHNHAIAKHCRRYEIPRVVSVRGMLEPWAKRHKRVKKWLAWRAYQQADLRSADAIHVTGDTEARSIAEVGLRTPWLVPNGICLPPSLFSPSRGKRVEGLHKALFLGRLYPVKGLPMLIEAWSTLPANDWRLHIVGPDEAGHRAELERLIAKFGLQDVVEIQDAVDSSLKWKLMSEADLFVCPSHSENFGVAIAEAMACGTPVVTTTGTPWKAILDRRLGWWVKPSVNSISKAMREAIECSPTELRQMGLDARDYVTGKFTWDRVGGEMRDRYRELLTST</sequence>
<evidence type="ECO:0000259" key="3">
    <source>
        <dbReference type="Pfam" id="PF13579"/>
    </source>
</evidence>
<dbReference type="SUPFAM" id="SSF53756">
    <property type="entry name" value="UDP-Glycosyltransferase/glycogen phosphorylase"/>
    <property type="match status" value="1"/>
</dbReference>
<organism evidence="4 5">
    <name type="scientific">Rosistilla oblonga</name>
    <dbReference type="NCBI Taxonomy" id="2527990"/>
    <lineage>
        <taxon>Bacteria</taxon>
        <taxon>Pseudomonadati</taxon>
        <taxon>Planctomycetota</taxon>
        <taxon>Planctomycetia</taxon>
        <taxon>Pirellulales</taxon>
        <taxon>Pirellulaceae</taxon>
        <taxon>Rosistilla</taxon>
    </lineage>
</organism>
<keyword evidence="4" id="KW-0328">Glycosyltransferase</keyword>
<dbReference type="GO" id="GO:0004803">
    <property type="term" value="F:transposase activity"/>
    <property type="evidence" value="ECO:0007669"/>
    <property type="project" value="InterPro"/>
</dbReference>
<dbReference type="NCBIfam" id="NF033580">
    <property type="entry name" value="transpos_IS5_3"/>
    <property type="match status" value="1"/>
</dbReference>
<feature type="domain" description="Glycosyltransferase subfamily 4-like N-terminal" evidence="3">
    <location>
        <begin position="201"/>
        <end position="349"/>
    </location>
</feature>
<dbReference type="GO" id="GO:0016757">
    <property type="term" value="F:glycosyltransferase activity"/>
    <property type="evidence" value="ECO:0007669"/>
    <property type="project" value="UniProtKB-KW"/>
</dbReference>
<dbReference type="Pfam" id="PF00534">
    <property type="entry name" value="Glycos_transf_1"/>
    <property type="match status" value="1"/>
</dbReference>
<dbReference type="InterPro" id="IPR002559">
    <property type="entry name" value="Transposase_11"/>
</dbReference>
<dbReference type="InterPro" id="IPR001296">
    <property type="entry name" value="Glyco_trans_1"/>
</dbReference>
<dbReference type="Pfam" id="PF01609">
    <property type="entry name" value="DDE_Tnp_1"/>
    <property type="match status" value="1"/>
</dbReference>
<evidence type="ECO:0000259" key="1">
    <source>
        <dbReference type="Pfam" id="PF00534"/>
    </source>
</evidence>
<dbReference type="GO" id="GO:0003677">
    <property type="term" value="F:DNA binding"/>
    <property type="evidence" value="ECO:0007669"/>
    <property type="project" value="InterPro"/>
</dbReference>
<proteinExistence type="predicted"/>
<gene>
    <name evidence="4" type="primary">gumH</name>
    <name evidence="4" type="ORF">Mal33_53590</name>
</gene>